<dbReference type="Proteomes" id="UP001338125">
    <property type="component" value="Unassembled WGS sequence"/>
</dbReference>
<feature type="compositionally biased region" description="Basic and acidic residues" evidence="1">
    <location>
        <begin position="377"/>
        <end position="391"/>
    </location>
</feature>
<sequence>MDGAYVEFYITCNPPLLPSGVEYVIQQTQDLVDAAILPEILYEPDVPWFKCIAATGNKEKINEVIQETLLSILEEETSAIDTNITSLIDVIDNVAQPDIDILAEDPRVMTWSNYKSQDGGFIYSFNKYRFPETMMPLNFKTTWRGIEEWSGGTLENLLVIFSRLVKDKSTPITPDEFGELTNCQISYNMKESMIYLGTDESVETLQLATRKLQNLLTFVTSNPRQEAHLIALEGDDPLKVVYKWMSHIGLSRTTYVQVSGTSMADEYRLLLNAATLRTQVLDKHSRWVVDRMVYPNQVAPGPTLAKPFRPFEGYVFRAKEASTDFQAVQKSQQVLQKPAVPALPLAPGMLRMTVNNSTTDFCNVPSGDQSKSQKQSAPDRDDKSDHDKSPEEGNDLIDMADAEDEAEDQLPDTEEEPQPGTTFNSPPVDEAFINSWRASVRSATMEESHEPSSLPDQTEDLISFDVQPEAEDETKDGNAYEEVDAKVPIINPSEDLIYFGSEPEQDVLDCGLEREFSALKMSDNIFNTQVIAGVAHQDDNPVISFGLQEDEANEFFETMRQKASRDTSRANRGGSRQVSTAAAWMGSWSGSGGARGHPGGAPNPITPIQETNVNAEWPTLGAVPPSPKKRKNATYSAIVKANNPHPLTNNRSQQIPSKAPPAFQPLADAPALQPPSVKQDDHVTELPAQRSEILQDMEFQIKDLARVLPFTPGNISLEAKFGRIYLKQFSPTLVCSSEGGPSFKIDETLEFLNAPNFRQDLVGFSSILTTVGEEANNIVAVRQPGEPQWHPFERQTWYDFVCTFNDSQRPFIVEVEANMFRYTIREQRQESFAVYLHCPHRAWDVKICATRSSPLEEMPRHRSFAEALIASMSISDHSTDGIIIGTPGAGKIEGRVENIKIRQVAKYRQKRQGSELVITAFTTMEETTTNQEGSGTATHRRKIWSRRSGNGNGAIPCRWFEAAISSPRAQTLFDQNKVLEFGQRASWDVQQLENDGILQEICQPALSMAASLDLIGCTNNNEQRLDARDAFHNGLMEQKGKKVPFVFW</sequence>
<feature type="region of interest" description="Disordered" evidence="1">
    <location>
        <begin position="357"/>
        <end position="429"/>
    </location>
</feature>
<evidence type="ECO:0000313" key="3">
    <source>
        <dbReference type="Proteomes" id="UP001338125"/>
    </source>
</evidence>
<evidence type="ECO:0000256" key="1">
    <source>
        <dbReference type="SAM" id="MobiDB-lite"/>
    </source>
</evidence>
<feature type="compositionally biased region" description="Acidic residues" evidence="1">
    <location>
        <begin position="392"/>
        <end position="417"/>
    </location>
</feature>
<name>A0ABR0SFC9_9HYPO</name>
<gene>
    <name evidence="2" type="ORF">PT974_08810</name>
</gene>
<proteinExistence type="predicted"/>
<feature type="compositionally biased region" description="Polar residues" evidence="1">
    <location>
        <begin position="357"/>
        <end position="376"/>
    </location>
</feature>
<comment type="caution">
    <text evidence="2">The sequence shown here is derived from an EMBL/GenBank/DDBJ whole genome shotgun (WGS) entry which is preliminary data.</text>
</comment>
<reference evidence="2 3" key="1">
    <citation type="submission" date="2024-01" db="EMBL/GenBank/DDBJ databases">
        <title>Complete genome of Cladobotryum mycophilum ATHUM6906.</title>
        <authorList>
            <person name="Christinaki A.C."/>
            <person name="Myridakis A.I."/>
            <person name="Kouvelis V.N."/>
        </authorList>
    </citation>
    <scope>NUCLEOTIDE SEQUENCE [LARGE SCALE GENOMIC DNA]</scope>
    <source>
        <strain evidence="2 3">ATHUM6906</strain>
    </source>
</reference>
<keyword evidence="3" id="KW-1185">Reference proteome</keyword>
<dbReference type="EMBL" id="JAVFKD010000014">
    <property type="protein sequence ID" value="KAK5990541.1"/>
    <property type="molecule type" value="Genomic_DNA"/>
</dbReference>
<accession>A0ABR0SFC9</accession>
<evidence type="ECO:0000313" key="2">
    <source>
        <dbReference type="EMBL" id="KAK5990541.1"/>
    </source>
</evidence>
<protein>
    <submittedName>
        <fullName evidence="2">Uncharacterized protein</fullName>
    </submittedName>
</protein>
<feature type="region of interest" description="Disordered" evidence="1">
    <location>
        <begin position="440"/>
        <end position="459"/>
    </location>
</feature>
<organism evidence="2 3">
    <name type="scientific">Cladobotryum mycophilum</name>
    <dbReference type="NCBI Taxonomy" id="491253"/>
    <lineage>
        <taxon>Eukaryota</taxon>
        <taxon>Fungi</taxon>
        <taxon>Dikarya</taxon>
        <taxon>Ascomycota</taxon>
        <taxon>Pezizomycotina</taxon>
        <taxon>Sordariomycetes</taxon>
        <taxon>Hypocreomycetidae</taxon>
        <taxon>Hypocreales</taxon>
        <taxon>Hypocreaceae</taxon>
        <taxon>Cladobotryum</taxon>
    </lineage>
</organism>